<gene>
    <name evidence="1" type="ORF">SM0020_14854</name>
</gene>
<dbReference type="PATRIC" id="fig|1107881.3.peg.3017"/>
<dbReference type="AlphaFoldDB" id="H0G0I6"/>
<reference evidence="1 2" key="1">
    <citation type="journal article" date="2012" name="J. Bacteriol.">
        <title>Draft Genome Sequence of Sinorhizobium meliloti CCNWSX0020, a Nitrogen-Fixing Symbiont with Copper Tolerance Capability Isolated from Lead-Zinc Mine Tailings.</title>
        <authorList>
            <person name="Li Z."/>
            <person name="Ma Z."/>
            <person name="Hao X."/>
            <person name="Wei G."/>
        </authorList>
    </citation>
    <scope>NUCLEOTIDE SEQUENCE [LARGE SCALE GENOMIC DNA]</scope>
    <source>
        <strain evidence="1 2">CCNWSX0020</strain>
    </source>
</reference>
<protein>
    <submittedName>
        <fullName evidence="1">Uncharacterized protein</fullName>
    </submittedName>
</protein>
<evidence type="ECO:0000313" key="1">
    <source>
        <dbReference type="EMBL" id="EHK77174.1"/>
    </source>
</evidence>
<dbReference type="Proteomes" id="UP000004038">
    <property type="component" value="Unassembled WGS sequence"/>
</dbReference>
<dbReference type="EMBL" id="AGVV01000026">
    <property type="protein sequence ID" value="EHK77174.1"/>
    <property type="molecule type" value="Genomic_DNA"/>
</dbReference>
<organism evidence="1 2">
    <name type="scientific">Sinorhizobium meliloti CCNWSX0020</name>
    <dbReference type="NCBI Taxonomy" id="1107881"/>
    <lineage>
        <taxon>Bacteria</taxon>
        <taxon>Pseudomonadati</taxon>
        <taxon>Pseudomonadota</taxon>
        <taxon>Alphaproteobacteria</taxon>
        <taxon>Hyphomicrobiales</taxon>
        <taxon>Rhizobiaceae</taxon>
        <taxon>Sinorhizobium/Ensifer group</taxon>
        <taxon>Sinorhizobium</taxon>
    </lineage>
</organism>
<proteinExistence type="predicted"/>
<accession>H0G0I6</accession>
<evidence type="ECO:0000313" key="2">
    <source>
        <dbReference type="Proteomes" id="UP000004038"/>
    </source>
</evidence>
<name>H0G0I6_RHIML</name>
<sequence>MHDSHAVCASLLIFAAHKDSVCEELRFPLKRAEE</sequence>